<protein>
    <submittedName>
        <fullName evidence="1">Uncharacterized protein</fullName>
    </submittedName>
</protein>
<name>A0A0J8RM77_COCIT</name>
<reference evidence="2" key="1">
    <citation type="journal article" date="2010" name="Genome Res.">
        <title>Population genomic sequencing of Coccidioides fungi reveals recent hybridization and transposon control.</title>
        <authorList>
            <person name="Neafsey D.E."/>
            <person name="Barker B.M."/>
            <person name="Sharpton T.J."/>
            <person name="Stajich J.E."/>
            <person name="Park D.J."/>
            <person name="Whiston E."/>
            <person name="Hung C.-Y."/>
            <person name="McMahan C."/>
            <person name="White J."/>
            <person name="Sykes S."/>
            <person name="Heiman D."/>
            <person name="Young S."/>
            <person name="Zeng Q."/>
            <person name="Abouelleil A."/>
            <person name="Aftuck L."/>
            <person name="Bessette D."/>
            <person name="Brown A."/>
            <person name="FitzGerald M."/>
            <person name="Lui A."/>
            <person name="Macdonald J.P."/>
            <person name="Priest M."/>
            <person name="Orbach M.J."/>
            <person name="Galgiani J.N."/>
            <person name="Kirkland T.N."/>
            <person name="Cole G.T."/>
            <person name="Birren B.W."/>
            <person name="Henn M.R."/>
            <person name="Taylor J.W."/>
            <person name="Rounsley S.D."/>
        </authorList>
    </citation>
    <scope>NUCLEOTIDE SEQUENCE [LARGE SCALE GENOMIC DNA]</scope>
    <source>
        <strain evidence="2">H538.4</strain>
    </source>
</reference>
<dbReference type="VEuPathDB" id="FungiDB:CIHG_03482"/>
<dbReference type="AlphaFoldDB" id="A0A0J8RM77"/>
<organism evidence="1 2">
    <name type="scientific">Coccidioides immitis H538.4</name>
    <dbReference type="NCBI Taxonomy" id="396776"/>
    <lineage>
        <taxon>Eukaryota</taxon>
        <taxon>Fungi</taxon>
        <taxon>Dikarya</taxon>
        <taxon>Ascomycota</taxon>
        <taxon>Pezizomycotina</taxon>
        <taxon>Eurotiomycetes</taxon>
        <taxon>Eurotiomycetidae</taxon>
        <taxon>Onygenales</taxon>
        <taxon>Onygenaceae</taxon>
        <taxon>Coccidioides</taxon>
    </lineage>
</organism>
<dbReference type="Proteomes" id="UP000054563">
    <property type="component" value="Unassembled WGS sequence"/>
</dbReference>
<evidence type="ECO:0000313" key="2">
    <source>
        <dbReference type="Proteomes" id="UP000054563"/>
    </source>
</evidence>
<sequence length="130" mass="14431">MGAPTLLESSQTQGKRSLIFAKAGSMANTQLGLVWLVPGCRAKLMNIDDLLVNLNGDWGEDYVRRPLEYARYRYIRASFEAKSRQQSKYRPIRIPPAPSKSVIDKKGHVEGQMKPSNAVVYGCAKAQGSM</sequence>
<evidence type="ECO:0000313" key="1">
    <source>
        <dbReference type="EMBL" id="KMU85952.1"/>
    </source>
</evidence>
<gene>
    <name evidence="1" type="ORF">CIHG_03482</name>
</gene>
<dbReference type="EMBL" id="DS016990">
    <property type="protein sequence ID" value="KMU85952.1"/>
    <property type="molecule type" value="Genomic_DNA"/>
</dbReference>
<accession>A0A0J8RM77</accession>
<proteinExistence type="predicted"/>